<dbReference type="Gene3D" id="3.40.50.300">
    <property type="entry name" value="P-loop containing nucleotide triphosphate hydrolases"/>
    <property type="match status" value="1"/>
</dbReference>
<keyword evidence="2" id="KW-0808">Transferase</keyword>
<dbReference type="InterPro" id="IPR011104">
    <property type="entry name" value="Hpr_kin/Pase_C"/>
</dbReference>
<dbReference type="GO" id="GO:0000155">
    <property type="term" value="F:phosphorelay sensor kinase activity"/>
    <property type="evidence" value="ECO:0007669"/>
    <property type="project" value="InterPro"/>
</dbReference>
<gene>
    <name evidence="2" type="ORF">GGQ61_001236</name>
</gene>
<protein>
    <submittedName>
        <fullName evidence="2">Serine kinase of HPr protein (Carbohydrate metabolism regulator)</fullName>
    </submittedName>
</protein>
<accession>A0A839ZXR8</accession>
<dbReference type="Proteomes" id="UP000530564">
    <property type="component" value="Unassembled WGS sequence"/>
</dbReference>
<comment type="caution">
    <text evidence="2">The sequence shown here is derived from an EMBL/GenBank/DDBJ whole genome shotgun (WGS) entry which is preliminary data.</text>
</comment>
<keyword evidence="3" id="KW-1185">Reference proteome</keyword>
<organism evidence="2 3">
    <name type="scientific">Phenylobacterium haematophilum</name>
    <dbReference type="NCBI Taxonomy" id="98513"/>
    <lineage>
        <taxon>Bacteria</taxon>
        <taxon>Pseudomonadati</taxon>
        <taxon>Pseudomonadota</taxon>
        <taxon>Alphaproteobacteria</taxon>
        <taxon>Caulobacterales</taxon>
        <taxon>Caulobacteraceae</taxon>
        <taxon>Phenylobacterium</taxon>
    </lineage>
</organism>
<dbReference type="Pfam" id="PF07475">
    <property type="entry name" value="Hpr_kinase_C"/>
    <property type="match status" value="1"/>
</dbReference>
<feature type="domain" description="HPr kinase/phosphorylase C-terminal" evidence="1">
    <location>
        <begin position="18"/>
        <end position="78"/>
    </location>
</feature>
<dbReference type="EMBL" id="JACIDK010000002">
    <property type="protein sequence ID" value="MBB3890519.1"/>
    <property type="molecule type" value="Genomic_DNA"/>
</dbReference>
<evidence type="ECO:0000313" key="3">
    <source>
        <dbReference type="Proteomes" id="UP000530564"/>
    </source>
</evidence>
<dbReference type="AlphaFoldDB" id="A0A839ZXR8"/>
<dbReference type="InterPro" id="IPR027417">
    <property type="entry name" value="P-loop_NTPase"/>
</dbReference>
<evidence type="ECO:0000313" key="2">
    <source>
        <dbReference type="EMBL" id="MBB3890519.1"/>
    </source>
</evidence>
<dbReference type="GO" id="GO:0006109">
    <property type="term" value="P:regulation of carbohydrate metabolic process"/>
    <property type="evidence" value="ECO:0007669"/>
    <property type="project" value="InterPro"/>
</dbReference>
<dbReference type="CDD" id="cd01918">
    <property type="entry name" value="HprK_C"/>
    <property type="match status" value="1"/>
</dbReference>
<dbReference type="GO" id="GO:0005524">
    <property type="term" value="F:ATP binding"/>
    <property type="evidence" value="ECO:0007669"/>
    <property type="project" value="InterPro"/>
</dbReference>
<keyword evidence="2" id="KW-0418">Kinase</keyword>
<evidence type="ECO:0000259" key="1">
    <source>
        <dbReference type="Pfam" id="PF07475"/>
    </source>
</evidence>
<dbReference type="SUPFAM" id="SSF53795">
    <property type="entry name" value="PEP carboxykinase-like"/>
    <property type="match status" value="1"/>
</dbReference>
<reference evidence="2 3" key="1">
    <citation type="submission" date="2020-08" db="EMBL/GenBank/DDBJ databases">
        <title>Genomic Encyclopedia of Type Strains, Phase IV (KMG-IV): sequencing the most valuable type-strain genomes for metagenomic binning, comparative biology and taxonomic classification.</title>
        <authorList>
            <person name="Goeker M."/>
        </authorList>
    </citation>
    <scope>NUCLEOTIDE SEQUENCE [LARGE SCALE GENOMIC DNA]</scope>
    <source>
        <strain evidence="2 3">DSM 21793</strain>
    </source>
</reference>
<proteinExistence type="predicted"/>
<sequence length="161" mass="16731">MIVHAGLVAARVDGAWRGALIEGPSGAGKSDLALRALDHGLRLVADDRVVLWACDGALYGRAPDTLAGLIEVRGLGVLAEPAIPFCRIALAVACEQHERMPEPASKDYVGLSIPMLSLQALESSAPAKLRRALHHLGASADKAYLDALAAGVSPRPGGDSR</sequence>
<dbReference type="RefSeq" id="WP_183770739.1">
    <property type="nucleotide sequence ID" value="NZ_JACIDK010000002.1"/>
</dbReference>
<name>A0A839ZXR8_9CAUL</name>